<feature type="compositionally biased region" description="Polar residues" evidence="3">
    <location>
        <begin position="708"/>
        <end position="719"/>
    </location>
</feature>
<keyword evidence="4" id="KW-0808">Transferase</keyword>
<dbReference type="InterPro" id="IPR053206">
    <property type="entry name" value="Dimeric_xanthone_biosynth"/>
</dbReference>
<dbReference type="EMBL" id="CP023324">
    <property type="protein sequence ID" value="ATY61673.1"/>
    <property type="molecule type" value="Genomic_DNA"/>
</dbReference>
<evidence type="ECO:0000313" key="4">
    <source>
        <dbReference type="EMBL" id="ATY61673.1"/>
    </source>
</evidence>
<dbReference type="GO" id="GO:0016301">
    <property type="term" value="F:kinase activity"/>
    <property type="evidence" value="ECO:0007669"/>
    <property type="project" value="UniProtKB-KW"/>
</dbReference>
<sequence>MPPSAPGTETVGQSVLELALGSVDSSECDSSYANIPGNFKVHKAIFSGKYMHVLAMKSGVSTWARTARLSAILEDGTRRDYFLKLAYEQTAQQCITGQGARALVQGEYHSAVTINQASPGLVPAPCGWGQYDVGTDETCFFYICDFHQMRFDKVPDRKVFAEKIAEMHKNGKSPTGMFGYPVKTVIGKLERTVTWEESWAACFTNLLRDAIKYDNDTNGVWPALDAACNQLIGVVIPRLLGALQSDGRSIAPALVHGDLWENNVGHDESTGNVVVFDPGCTYAHNEMEFGTWRCRWTTYFRDAEFLHNYKRAYTVSDPKEEWDDRNRLYSIHPYLIDSAGHRGSISRETWVERMVPADYDSNMVFNSAYNDVLFLCEKYGPLDSLEKYDPKKDVVVNGDYSPFEIKHQPIMSVIGTLVFGTACFAATSFFNYSPYMSTTSAPASQWADAPIALVATPQRLTGKTDLFTAGATHMALVHNALIRGFNSIYQQAPYIDEQLSHDFVRYSLTWASFVTSHHHDEEDNLFGKVSDLLDDATIWTATHKEHESFIDGVVQFQTYLTSLSTATELSADELLRIMDSFRAPLDNHLHSEVRTIAALAAHPNTPAEGSEEAAAAALVFKTWGKKTVTKAGMLDVVPFFFLNLDRTFENGLWAQWPPMPGPIRWILTNVVGTYHGSWWRFASCGSDGRPRELLALELHAKKRKPTQRHTASLATSAGENPTAHADEL</sequence>
<dbReference type="Gene3D" id="3.90.1200.10">
    <property type="match status" value="1"/>
</dbReference>
<name>A0A2H4SF01_CORMI</name>
<gene>
    <name evidence="4" type="ORF">A9K55_007484</name>
</gene>
<dbReference type="OrthoDB" id="58416at2759"/>
<reference evidence="4 5" key="1">
    <citation type="journal article" date="2017" name="BMC Genomics">
        <title>Chromosome level assembly and secondary metabolite potential of the parasitic fungus Cordyceps militaris.</title>
        <authorList>
            <person name="Kramer G.J."/>
            <person name="Nodwell J.R."/>
        </authorList>
    </citation>
    <scope>NUCLEOTIDE SEQUENCE [LARGE SCALE GENOMIC DNA]</scope>
    <source>
        <strain evidence="4 5">ATCC 34164</strain>
    </source>
</reference>
<dbReference type="Proteomes" id="UP000323067">
    <property type="component" value="Chromosome vii"/>
</dbReference>
<dbReference type="PANTHER" id="PTHR38048">
    <property type="entry name" value="EXPRESSED PROTEIN"/>
    <property type="match status" value="1"/>
</dbReference>
<dbReference type="VEuPathDB" id="FungiDB:CCM_00121"/>
<proteinExistence type="predicted"/>
<organism evidence="4 5">
    <name type="scientific">Cordyceps militaris</name>
    <name type="common">Caterpillar fungus</name>
    <name type="synonym">Clavaria militaris</name>
    <dbReference type="NCBI Taxonomy" id="73501"/>
    <lineage>
        <taxon>Eukaryota</taxon>
        <taxon>Fungi</taxon>
        <taxon>Dikarya</taxon>
        <taxon>Ascomycota</taxon>
        <taxon>Pezizomycotina</taxon>
        <taxon>Sordariomycetes</taxon>
        <taxon>Hypocreomycetidae</taxon>
        <taxon>Hypocreales</taxon>
        <taxon>Cordycipitaceae</taxon>
        <taxon>Cordyceps</taxon>
    </lineage>
</organism>
<evidence type="ECO:0000256" key="3">
    <source>
        <dbReference type="SAM" id="MobiDB-lite"/>
    </source>
</evidence>
<dbReference type="EC" id="2.7.1.172" evidence="1"/>
<dbReference type="AlphaFoldDB" id="A0A2H4SF01"/>
<evidence type="ECO:0000256" key="1">
    <source>
        <dbReference type="ARBA" id="ARBA00011961"/>
    </source>
</evidence>
<dbReference type="CDD" id="cd12108">
    <property type="entry name" value="Hr-like"/>
    <property type="match status" value="1"/>
</dbReference>
<evidence type="ECO:0000256" key="2">
    <source>
        <dbReference type="ARBA" id="ARBA00048655"/>
    </source>
</evidence>
<dbReference type="PANTHER" id="PTHR38048:SF2">
    <property type="entry name" value="HEMERYTHRIN-LIKE DOMAIN-CONTAINING PROTEIN"/>
    <property type="match status" value="1"/>
</dbReference>
<dbReference type="InterPro" id="IPR011009">
    <property type="entry name" value="Kinase-like_dom_sf"/>
</dbReference>
<dbReference type="GO" id="GO:0102193">
    <property type="term" value="F:protein-ribulosamine 3-kinase activity"/>
    <property type="evidence" value="ECO:0007669"/>
    <property type="project" value="UniProtKB-EC"/>
</dbReference>
<dbReference type="VEuPathDB" id="FungiDB:A9K55_007484"/>
<evidence type="ECO:0000313" key="5">
    <source>
        <dbReference type="Proteomes" id="UP000323067"/>
    </source>
</evidence>
<dbReference type="Pfam" id="PF03881">
    <property type="entry name" value="Fructosamin_kin"/>
    <property type="match status" value="1"/>
</dbReference>
<dbReference type="InterPro" id="IPR016477">
    <property type="entry name" value="Fructo-/Ketosamine-3-kinase"/>
</dbReference>
<keyword evidence="4" id="KW-0418">Kinase</keyword>
<comment type="catalytic activity">
    <reaction evidence="2">
        <text>N(6)-D-ribulosyl-L-lysyl-[protein] + ATP = N(6)-(3-O-phospho-D-ribulosyl)-L-lysyl-[protein] + ADP + H(+)</text>
        <dbReference type="Rhea" id="RHEA:48432"/>
        <dbReference type="Rhea" id="RHEA-COMP:12103"/>
        <dbReference type="Rhea" id="RHEA-COMP:12104"/>
        <dbReference type="ChEBI" id="CHEBI:15378"/>
        <dbReference type="ChEBI" id="CHEBI:30616"/>
        <dbReference type="ChEBI" id="CHEBI:90418"/>
        <dbReference type="ChEBI" id="CHEBI:90420"/>
        <dbReference type="ChEBI" id="CHEBI:456216"/>
        <dbReference type="EC" id="2.7.1.172"/>
    </reaction>
    <physiologicalReaction direction="left-to-right" evidence="2">
        <dbReference type="Rhea" id="RHEA:48433"/>
    </physiologicalReaction>
</comment>
<protein>
    <recommendedName>
        <fullName evidence="1">protein-ribulosamine 3-kinase</fullName>
        <ecNumber evidence="1">2.7.1.172</ecNumber>
    </recommendedName>
</protein>
<accession>A0A2H4SF01</accession>
<dbReference type="SUPFAM" id="SSF56112">
    <property type="entry name" value="Protein kinase-like (PK-like)"/>
    <property type="match status" value="1"/>
</dbReference>
<feature type="region of interest" description="Disordered" evidence="3">
    <location>
        <begin position="702"/>
        <end position="728"/>
    </location>
</feature>